<dbReference type="Proteomes" id="UP000831607">
    <property type="component" value="Chromosome"/>
</dbReference>
<evidence type="ECO:0000313" key="10">
    <source>
        <dbReference type="EMBL" id="UOD51140.1"/>
    </source>
</evidence>
<dbReference type="PANTHER" id="PTHR33908:SF3">
    <property type="entry name" value="UNDECAPRENYL PHOSPHATE-ALPHA-4-AMINO-4-DEOXY-L-ARABINOSE ARABINOSYL TRANSFERASE"/>
    <property type="match status" value="1"/>
</dbReference>
<keyword evidence="4" id="KW-0808">Transferase</keyword>
<evidence type="ECO:0000256" key="3">
    <source>
        <dbReference type="ARBA" id="ARBA00022676"/>
    </source>
</evidence>
<keyword evidence="6 8" id="KW-1133">Transmembrane helix</keyword>
<accession>A0ABY4AP23</accession>
<organism evidence="10 11">
    <name type="scientific">Orrella daihaiensis</name>
    <dbReference type="NCBI Taxonomy" id="2782176"/>
    <lineage>
        <taxon>Bacteria</taxon>
        <taxon>Pseudomonadati</taxon>
        <taxon>Pseudomonadota</taxon>
        <taxon>Betaproteobacteria</taxon>
        <taxon>Burkholderiales</taxon>
        <taxon>Alcaligenaceae</taxon>
        <taxon>Orrella</taxon>
    </lineage>
</organism>
<evidence type="ECO:0000256" key="5">
    <source>
        <dbReference type="ARBA" id="ARBA00022692"/>
    </source>
</evidence>
<gene>
    <name evidence="10" type="ORF">DHf2319_04365</name>
</gene>
<evidence type="ECO:0000259" key="9">
    <source>
        <dbReference type="Pfam" id="PF13231"/>
    </source>
</evidence>
<feature type="transmembrane region" description="Helical" evidence="8">
    <location>
        <begin position="132"/>
        <end position="149"/>
    </location>
</feature>
<dbReference type="EMBL" id="CP063982">
    <property type="protein sequence ID" value="UOD51140.1"/>
    <property type="molecule type" value="Genomic_DNA"/>
</dbReference>
<evidence type="ECO:0000313" key="11">
    <source>
        <dbReference type="Proteomes" id="UP000831607"/>
    </source>
</evidence>
<keyword evidence="11" id="KW-1185">Reference proteome</keyword>
<feature type="transmembrane region" description="Helical" evidence="8">
    <location>
        <begin position="107"/>
        <end position="125"/>
    </location>
</feature>
<keyword evidence="5 8" id="KW-0812">Transmembrane</keyword>
<evidence type="ECO:0000256" key="7">
    <source>
        <dbReference type="ARBA" id="ARBA00023136"/>
    </source>
</evidence>
<feature type="transmembrane region" description="Helical" evidence="8">
    <location>
        <begin position="209"/>
        <end position="227"/>
    </location>
</feature>
<evidence type="ECO:0000256" key="8">
    <source>
        <dbReference type="SAM" id="Phobius"/>
    </source>
</evidence>
<evidence type="ECO:0000256" key="1">
    <source>
        <dbReference type="ARBA" id="ARBA00004651"/>
    </source>
</evidence>
<comment type="subcellular location">
    <subcellularLocation>
        <location evidence="1">Cell membrane</location>
        <topology evidence="1">Multi-pass membrane protein</topology>
    </subcellularLocation>
</comment>
<name>A0ABY4AP23_9BURK</name>
<dbReference type="Pfam" id="PF13231">
    <property type="entry name" value="PMT_2"/>
    <property type="match status" value="1"/>
</dbReference>
<keyword evidence="3" id="KW-0328">Glycosyltransferase</keyword>
<evidence type="ECO:0000256" key="6">
    <source>
        <dbReference type="ARBA" id="ARBA00022989"/>
    </source>
</evidence>
<dbReference type="InterPro" id="IPR038731">
    <property type="entry name" value="RgtA/B/C-like"/>
</dbReference>
<feature type="transmembrane region" description="Helical" evidence="8">
    <location>
        <begin position="371"/>
        <end position="395"/>
    </location>
</feature>
<feature type="domain" description="Glycosyltransferase RgtA/B/C/D-like" evidence="9">
    <location>
        <begin position="84"/>
        <end position="248"/>
    </location>
</feature>
<reference evidence="10 11" key="1">
    <citation type="submission" date="2020-11" db="EMBL/GenBank/DDBJ databases">
        <title>Algicoccus daihaiensis sp.nov., isolated from Daihai Lake in Inner Mongolia.</title>
        <authorList>
            <person name="Kai J."/>
        </authorList>
    </citation>
    <scope>NUCLEOTIDE SEQUENCE [LARGE SCALE GENOMIC DNA]</scope>
    <source>
        <strain evidence="11">f23</strain>
    </source>
</reference>
<dbReference type="InterPro" id="IPR050297">
    <property type="entry name" value="LipidA_mod_glycosyltrf_83"/>
</dbReference>
<proteinExistence type="predicted"/>
<keyword evidence="2" id="KW-1003">Cell membrane</keyword>
<feature type="transmembrane region" description="Helical" evidence="8">
    <location>
        <begin position="283"/>
        <end position="304"/>
    </location>
</feature>
<dbReference type="PANTHER" id="PTHR33908">
    <property type="entry name" value="MANNOSYLTRANSFERASE YKCB-RELATED"/>
    <property type="match status" value="1"/>
</dbReference>
<feature type="transmembrane region" description="Helical" evidence="8">
    <location>
        <begin position="30"/>
        <end position="48"/>
    </location>
</feature>
<protein>
    <submittedName>
        <fullName evidence="10">Glycosyltransferase family 39 protein</fullName>
    </submittedName>
</protein>
<feature type="transmembrane region" description="Helical" evidence="8">
    <location>
        <begin position="239"/>
        <end position="263"/>
    </location>
</feature>
<evidence type="ECO:0000256" key="2">
    <source>
        <dbReference type="ARBA" id="ARBA00022475"/>
    </source>
</evidence>
<sequence>MSSTDLNNSRFAELMSWLCRGWAALMRPSGAIWLLIGTLVWLGIFGWPRSLHIPDEGRYVGVAWDMVRFDSTWTPLLNGLPYFHKPPLFYWLNEAAFLLFGVHEWSARLPSILISWLTVVALYLFVRRHRGVEVATVSVLALITMPYYYGASQYANLDMLVAGMISLTILAGAEAVSRAAAGEPRASWFAIAAGFLAAFAVLSKGLIGVVLPGGVLFFWILATRRWVGLKVLLAPGVWLAFLSIMVPWFVLMEIYYPGFLHYFFVYQHFERYLSDGFNQQQPFWFFIPVVFGMSLPWSIWLFRFGWQRGEITFDRSWFWLMGLWIVVIVVFFSIPTSKLIGYTVPVLPALAVLIAEVIVGTWNGLRAERDIRWTVITLIAAVTACMIALVVFLFANDRSSKPFVQQFQSEMTVDDQFVFLDVYPFDMQFYTRDPKPAWVVFNWPALPAGDTWRNELAEAGEHVPDKAKEVLITPEQLLPRICQNPNRTYWFVAYPEAKEPVAFLAHLDPIFVTRYRVEMWKLVPDATFTSKWCTGEQHESTKQ</sequence>
<feature type="transmembrane region" description="Helical" evidence="8">
    <location>
        <begin position="316"/>
        <end position="334"/>
    </location>
</feature>
<keyword evidence="7 8" id="KW-0472">Membrane</keyword>
<feature type="transmembrane region" description="Helical" evidence="8">
    <location>
        <begin position="340"/>
        <end position="359"/>
    </location>
</feature>
<dbReference type="RefSeq" id="WP_243479607.1">
    <property type="nucleotide sequence ID" value="NZ_CP063982.1"/>
</dbReference>
<evidence type="ECO:0000256" key="4">
    <source>
        <dbReference type="ARBA" id="ARBA00022679"/>
    </source>
</evidence>